<reference evidence="2 3" key="1">
    <citation type="journal article" date="2012" name="Eukaryot. Cell">
        <title>Draft genome sequence of CBS 2479, the standard type strain of Trichosporon asahii.</title>
        <authorList>
            <person name="Yang R.Y."/>
            <person name="Li H.T."/>
            <person name="Zhu H."/>
            <person name="Zhou G.P."/>
            <person name="Wang M."/>
            <person name="Wang L."/>
        </authorList>
    </citation>
    <scope>NUCLEOTIDE SEQUENCE [LARGE SCALE GENOMIC DNA]</scope>
    <source>
        <strain evidence="3">ATCC 90039 / CBS 2479 / JCM 2466 / KCTC 7840 / NCYC 2677 / UAMH 7654</strain>
    </source>
</reference>
<evidence type="ECO:0000256" key="1">
    <source>
        <dbReference type="SAM" id="MobiDB-lite"/>
    </source>
</evidence>
<feature type="compositionally biased region" description="Polar residues" evidence="1">
    <location>
        <begin position="34"/>
        <end position="51"/>
    </location>
</feature>
<comment type="caution">
    <text evidence="2">The sequence shown here is derived from an EMBL/GenBank/DDBJ whole genome shotgun (WGS) entry which is preliminary data.</text>
</comment>
<organism evidence="2 3">
    <name type="scientific">Trichosporon asahii var. asahii (strain ATCC 90039 / CBS 2479 / JCM 2466 / KCTC 7840 / NBRC 103889/ NCYC 2677 / UAMH 7654)</name>
    <name type="common">Yeast</name>
    <dbReference type="NCBI Taxonomy" id="1186058"/>
    <lineage>
        <taxon>Eukaryota</taxon>
        <taxon>Fungi</taxon>
        <taxon>Dikarya</taxon>
        <taxon>Basidiomycota</taxon>
        <taxon>Agaricomycotina</taxon>
        <taxon>Tremellomycetes</taxon>
        <taxon>Trichosporonales</taxon>
        <taxon>Trichosporonaceae</taxon>
        <taxon>Trichosporon</taxon>
    </lineage>
</organism>
<proteinExistence type="predicted"/>
<dbReference type="Proteomes" id="UP000002748">
    <property type="component" value="Unassembled WGS sequence"/>
</dbReference>
<dbReference type="KEGG" id="tasa:A1Q1_01243"/>
<feature type="region of interest" description="Disordered" evidence="1">
    <location>
        <begin position="33"/>
        <end position="59"/>
    </location>
</feature>
<name>J6EY94_TRIAS</name>
<gene>
    <name evidence="2" type="ORF">A1Q1_01243</name>
</gene>
<sequence>MRRSVSRRFEGVTQQPLWAHEWSTGLDGLGEVGVTSNLTREGTSGRVTSQHGLHGARTPRSRLSTVHACFECFGGVTGPPIAGQSAELPMMLLESSLLRRSKKDDRAFPVDHQCS</sequence>
<dbReference type="EMBL" id="ALBS01000165">
    <property type="protein sequence ID" value="EJT49614.1"/>
    <property type="molecule type" value="Genomic_DNA"/>
</dbReference>
<protein>
    <submittedName>
        <fullName evidence="2">Uncharacterized protein</fullName>
    </submittedName>
</protein>
<accession>J6EY94</accession>
<dbReference type="HOGENOM" id="CLU_2110664_0_0_1"/>
<dbReference type="VEuPathDB" id="FungiDB:A1Q1_01243"/>
<dbReference type="GeneID" id="25984757"/>
<evidence type="ECO:0000313" key="3">
    <source>
        <dbReference type="Proteomes" id="UP000002748"/>
    </source>
</evidence>
<evidence type="ECO:0000313" key="2">
    <source>
        <dbReference type="EMBL" id="EJT49614.1"/>
    </source>
</evidence>
<dbReference type="RefSeq" id="XP_014179791.1">
    <property type="nucleotide sequence ID" value="XM_014324316.1"/>
</dbReference>
<dbReference type="AlphaFoldDB" id="J6EY94"/>